<organism evidence="1 2">
    <name type="scientific">Planctomyces bekefii</name>
    <dbReference type="NCBI Taxonomy" id="1653850"/>
    <lineage>
        <taxon>Bacteria</taxon>
        <taxon>Pseudomonadati</taxon>
        <taxon>Planctomycetota</taxon>
        <taxon>Planctomycetia</taxon>
        <taxon>Planctomycetales</taxon>
        <taxon>Planctomycetaceae</taxon>
        <taxon>Planctomyces</taxon>
    </lineage>
</organism>
<dbReference type="AlphaFoldDB" id="A0A5C6M212"/>
<proteinExistence type="predicted"/>
<name>A0A5C6M212_9PLAN</name>
<reference evidence="1 2" key="1">
    <citation type="submission" date="2019-08" db="EMBL/GenBank/DDBJ databases">
        <title>100 year-old enigma solved: identification of Planctomyces bekefii, the type genus and species of the phylum Planctomycetes.</title>
        <authorList>
            <person name="Svetlana D.N."/>
            <person name="Overmann J."/>
        </authorList>
    </citation>
    <scope>NUCLEOTIDE SEQUENCE [LARGE SCALE GENOMIC DNA]</scope>
    <source>
        <strain evidence="1">Phe10_nw2017</strain>
    </source>
</reference>
<protein>
    <submittedName>
        <fullName evidence="1">Uncharacterized protein</fullName>
    </submittedName>
</protein>
<evidence type="ECO:0000313" key="1">
    <source>
        <dbReference type="EMBL" id="TWW08658.1"/>
    </source>
</evidence>
<comment type="caution">
    <text evidence="1">The sequence shown here is derived from an EMBL/GenBank/DDBJ whole genome shotgun (WGS) entry which is preliminary data.</text>
</comment>
<evidence type="ECO:0000313" key="2">
    <source>
        <dbReference type="Proteomes" id="UP000321083"/>
    </source>
</evidence>
<sequence length="58" mass="5708">FVMMRRPKAKLPLASANRVAKISVAVPESSAAGFPGGAGIQPGDLGERACAVAGAVSA</sequence>
<accession>A0A5C6M212</accession>
<dbReference type="Proteomes" id="UP000321083">
    <property type="component" value="Unassembled WGS sequence"/>
</dbReference>
<reference evidence="1 2" key="2">
    <citation type="submission" date="2019-08" db="EMBL/GenBank/DDBJ databases">
        <authorList>
            <person name="Henke P."/>
        </authorList>
    </citation>
    <scope>NUCLEOTIDE SEQUENCE [LARGE SCALE GENOMIC DNA]</scope>
    <source>
        <strain evidence="1">Phe10_nw2017</strain>
    </source>
</reference>
<keyword evidence="2" id="KW-1185">Reference proteome</keyword>
<dbReference type="EMBL" id="SRHE01000563">
    <property type="protein sequence ID" value="TWW08658.1"/>
    <property type="molecule type" value="Genomic_DNA"/>
</dbReference>
<gene>
    <name evidence="1" type="ORF">E3A20_22160</name>
</gene>
<feature type="non-terminal residue" evidence="1">
    <location>
        <position position="1"/>
    </location>
</feature>